<dbReference type="AlphaFoldDB" id="A0A804I1V0"/>
<accession>A0A804I1V0</accession>
<evidence type="ECO:0000313" key="3">
    <source>
        <dbReference type="Proteomes" id="UP000012960"/>
    </source>
</evidence>
<proteinExistence type="predicted"/>
<dbReference type="EMBL" id="HG996467">
    <property type="protein sequence ID" value="CAG1861797.1"/>
    <property type="molecule type" value="Genomic_DNA"/>
</dbReference>
<dbReference type="InParanoid" id="A0A804I1V0"/>
<dbReference type="EnsemblPlants" id="Ma02_t11910.1">
    <property type="protein sequence ID" value="Ma02_p11910.1"/>
    <property type="gene ID" value="Ma02_g11910"/>
</dbReference>
<keyword evidence="3" id="KW-1185">Reference proteome</keyword>
<reference evidence="1" key="1">
    <citation type="submission" date="2021-03" db="EMBL/GenBank/DDBJ databases">
        <authorList>
            <consortium name="Genoscope - CEA"/>
            <person name="William W."/>
        </authorList>
    </citation>
    <scope>NUCLEOTIDE SEQUENCE</scope>
    <source>
        <strain evidence="1">Doubled-haploid Pahang</strain>
    </source>
</reference>
<gene>
    <name evidence="1" type="ORF">GSMUA_66910.1</name>
</gene>
<reference evidence="2" key="2">
    <citation type="submission" date="2021-05" db="UniProtKB">
        <authorList>
            <consortium name="EnsemblPlants"/>
        </authorList>
    </citation>
    <scope>IDENTIFICATION</scope>
    <source>
        <strain evidence="2">subsp. malaccensis</strain>
    </source>
</reference>
<organism evidence="2 3">
    <name type="scientific">Musa acuminata subsp. malaccensis</name>
    <name type="common">Wild banana</name>
    <name type="synonym">Musa malaccensis</name>
    <dbReference type="NCBI Taxonomy" id="214687"/>
    <lineage>
        <taxon>Eukaryota</taxon>
        <taxon>Viridiplantae</taxon>
        <taxon>Streptophyta</taxon>
        <taxon>Embryophyta</taxon>
        <taxon>Tracheophyta</taxon>
        <taxon>Spermatophyta</taxon>
        <taxon>Magnoliopsida</taxon>
        <taxon>Liliopsida</taxon>
        <taxon>Zingiberales</taxon>
        <taxon>Musaceae</taxon>
        <taxon>Musa</taxon>
    </lineage>
</organism>
<protein>
    <submittedName>
        <fullName evidence="1">(wild Malaysian banana) hypothetical protein</fullName>
    </submittedName>
</protein>
<name>A0A804I1V0_MUSAM</name>
<sequence length="86" mass="9649">MFPFETFTSHPYSKSWRVTLFPTTLFSLVDSSTPPALLPQAEFRACALPNRVQDFPPIEARGVRPLQLTRVMPGGEKLSSVSGKRR</sequence>
<dbReference type="Proteomes" id="UP000012960">
    <property type="component" value="Unplaced"/>
</dbReference>
<evidence type="ECO:0000313" key="2">
    <source>
        <dbReference type="EnsemblPlants" id="Ma02_p11910.1"/>
    </source>
</evidence>
<evidence type="ECO:0000313" key="1">
    <source>
        <dbReference type="EMBL" id="CAG1861797.1"/>
    </source>
</evidence>
<dbReference type="Gramene" id="Ma02_t11910.1">
    <property type="protein sequence ID" value="Ma02_p11910.1"/>
    <property type="gene ID" value="Ma02_g11910"/>
</dbReference>